<gene>
    <name evidence="2" type="ORF">PR048_004688</name>
</gene>
<name>A0ABQ9I637_9NEOP</name>
<evidence type="ECO:0000313" key="3">
    <source>
        <dbReference type="Proteomes" id="UP001159363"/>
    </source>
</evidence>
<feature type="region of interest" description="Disordered" evidence="1">
    <location>
        <begin position="590"/>
        <end position="626"/>
    </location>
</feature>
<sequence length="877" mass="96704">MQPSTTSVQMDDVRPCLSALSCDRKFAKALSCTLISAILICNKYRDEAVAYAACSPPTKVIWVQSPAGSLGIFACGNRTGRCRWSASFLGDLPFPPSLHSGAAPYSLQSPLSVPNGESERALSPRDAKERSLQRAFIKLRHGLFVTSPPNIAATVAVDKNSLAALACANVVERAISRSSRECYKEILHCVTNTHALPGIRTQNLPHHEPAAHQPTAAWEVGDVVYNSRIYWELFIEKITYLFRSHCVHDLEVAVSVRKRDDCSREECRIGASSREGGHKDPGVSMSLSNINNVEEIEERVKMSEDCESSRSVVEKGGSQRQSSDSHKTPYDLVKCRECKINIKAFERKINGLNTRPILRLGEWRTGCFVLGRRDEDARRWTVPAAVIRLQLSAFGAMVQVKTNTFEGLSKMVFDRKDALRQEIQEISAGTARENYSCVLRRRGAKIGIDNQVVAIRGGEQSVVPAEMVLTSSGEPPKRPTASQLSATADRCCTWKNSTNVRRSPVTCLRPRDGGGRVRRRVPVTGADGRGVVGSRPGSISVSRGQRDVTARCFPQYRRRHTRTCTKNSRTGPLLASSNKRILSGYGEEPWNEMTRKKGNRRTPRKPVDLLHRPGTIPTCENQGVTPYEPSRHLPGVMSGNPGQLKYEDAWTGIQTPALQNDSSVFTTITTCSWCHSGPVGRAIPSGALVAQWIELFQVGSQWPKWDGAARPRSRSEGAIRARLTRPPSASSQGVQCFRHRDKCVLHVLMALLRVAAWHRAGDGSVCGECGDVVAGRRVTKECLYDITLASYQGEPSSISGWITGFSQVGIVPDVAVGRQVFSVISRFLHPSFRRRSILTSITLIGSHYLSVKSHPNLFTLLRFCNETSSVKILIPLL</sequence>
<proteinExistence type="predicted"/>
<dbReference type="EMBL" id="JARBHB010000002">
    <property type="protein sequence ID" value="KAJ8892108.1"/>
    <property type="molecule type" value="Genomic_DNA"/>
</dbReference>
<feature type="region of interest" description="Disordered" evidence="1">
    <location>
        <begin position="509"/>
        <end position="545"/>
    </location>
</feature>
<reference evidence="2 3" key="1">
    <citation type="submission" date="2023-02" db="EMBL/GenBank/DDBJ databases">
        <title>LHISI_Scaffold_Assembly.</title>
        <authorList>
            <person name="Stuart O.P."/>
            <person name="Cleave R."/>
            <person name="Magrath M.J.L."/>
            <person name="Mikheyev A.S."/>
        </authorList>
    </citation>
    <scope>NUCLEOTIDE SEQUENCE [LARGE SCALE GENOMIC DNA]</scope>
    <source>
        <strain evidence="2">Daus_M_001</strain>
        <tissue evidence="2">Leg muscle</tissue>
    </source>
</reference>
<evidence type="ECO:0000256" key="1">
    <source>
        <dbReference type="SAM" id="MobiDB-lite"/>
    </source>
</evidence>
<evidence type="ECO:0000313" key="2">
    <source>
        <dbReference type="EMBL" id="KAJ8892108.1"/>
    </source>
</evidence>
<organism evidence="2 3">
    <name type="scientific">Dryococelus australis</name>
    <dbReference type="NCBI Taxonomy" id="614101"/>
    <lineage>
        <taxon>Eukaryota</taxon>
        <taxon>Metazoa</taxon>
        <taxon>Ecdysozoa</taxon>
        <taxon>Arthropoda</taxon>
        <taxon>Hexapoda</taxon>
        <taxon>Insecta</taxon>
        <taxon>Pterygota</taxon>
        <taxon>Neoptera</taxon>
        <taxon>Polyneoptera</taxon>
        <taxon>Phasmatodea</taxon>
        <taxon>Verophasmatodea</taxon>
        <taxon>Anareolatae</taxon>
        <taxon>Phasmatidae</taxon>
        <taxon>Eurycanthinae</taxon>
        <taxon>Dryococelus</taxon>
    </lineage>
</organism>
<comment type="caution">
    <text evidence="2">The sequence shown here is derived from an EMBL/GenBank/DDBJ whole genome shotgun (WGS) entry which is preliminary data.</text>
</comment>
<dbReference type="Proteomes" id="UP001159363">
    <property type="component" value="Chromosome 2"/>
</dbReference>
<accession>A0ABQ9I637</accession>
<feature type="region of interest" description="Disordered" evidence="1">
    <location>
        <begin position="303"/>
        <end position="327"/>
    </location>
</feature>
<protein>
    <submittedName>
        <fullName evidence="2">Uncharacterized protein</fullName>
    </submittedName>
</protein>
<keyword evidence="3" id="KW-1185">Reference proteome</keyword>